<dbReference type="PANTHER" id="PTHR30592">
    <property type="entry name" value="FORMATE DEHYDROGENASE"/>
    <property type="match status" value="1"/>
</dbReference>
<dbReference type="PANTHER" id="PTHR30592:SF1">
    <property type="entry name" value="SULFUR CARRIER PROTEIN FDHD"/>
    <property type="match status" value="1"/>
</dbReference>
<dbReference type="EMBL" id="AP027271">
    <property type="protein sequence ID" value="BDX03416.1"/>
    <property type="molecule type" value="Genomic_DNA"/>
</dbReference>
<keyword evidence="1" id="KW-0963">Cytoplasm</keyword>
<dbReference type="NCBIfam" id="TIGR00129">
    <property type="entry name" value="fdhD_narQ"/>
    <property type="match status" value="1"/>
</dbReference>
<protein>
    <submittedName>
        <fullName evidence="3">Sulfurtransferase FdhD</fullName>
    </submittedName>
</protein>
<reference evidence="3 4" key="1">
    <citation type="submission" date="2023-01" db="EMBL/GenBank/DDBJ databases">
        <title>Complete genome sequence of Marinomonas pontica strain 200518_36.</title>
        <authorList>
            <person name="Ueki S."/>
            <person name="Gajardo G."/>
            <person name="Maruyama F."/>
        </authorList>
    </citation>
    <scope>NUCLEOTIDE SEQUENCE [LARGE SCALE GENOMIC DNA]</scope>
    <source>
        <strain evidence="3 4">200518_36</strain>
    </source>
</reference>
<evidence type="ECO:0000256" key="1">
    <source>
        <dbReference type="ARBA" id="ARBA00022490"/>
    </source>
</evidence>
<proteinExistence type="predicted"/>
<name>A0ABN6WN60_9GAMM</name>
<organism evidence="3 4">
    <name type="scientific">Marinomonas pontica</name>
    <dbReference type="NCBI Taxonomy" id="264739"/>
    <lineage>
        <taxon>Bacteria</taxon>
        <taxon>Pseudomonadati</taxon>
        <taxon>Pseudomonadota</taxon>
        <taxon>Gammaproteobacteria</taxon>
        <taxon>Oceanospirillales</taxon>
        <taxon>Oceanospirillaceae</taxon>
        <taxon>Marinomonas</taxon>
    </lineage>
</organism>
<dbReference type="Proteomes" id="UP001307608">
    <property type="component" value="Chromosome"/>
</dbReference>
<accession>A0ABN6WN60</accession>
<dbReference type="InterPro" id="IPR003786">
    <property type="entry name" value="FdhD"/>
</dbReference>
<sequence length="246" mass="26484">MPLAISINGIAHAVMMVTPNHLDAFVVGLACSEGIIEDINDVRDIEIETTKLQANINSMAVNLIISPRRFAQYKQKQHAHLGATGCGICGVESLSQAIPTLPMLAPCAPIKTSILASLKSHLSTYQTLGNKTGAVHAALLIAPNGNPIRCMEDIGRHNALDKVIGYALQQRLDLHDHSVLMTSRCSTELVQKAVRVGLSRLIHLASPSTLAVSLAQHYGLNLIHLPKQDVPRVFAASTQLKGTHHE</sequence>
<gene>
    <name evidence="3" type="primary">fdhD-1</name>
    <name evidence="3" type="ORF">MACH16_21640</name>
</gene>
<dbReference type="Gene3D" id="3.40.140.10">
    <property type="entry name" value="Cytidine Deaminase, domain 2"/>
    <property type="match status" value="1"/>
</dbReference>
<evidence type="ECO:0000313" key="3">
    <source>
        <dbReference type="EMBL" id="BDX03416.1"/>
    </source>
</evidence>
<keyword evidence="2" id="KW-0501">Molybdenum cofactor biosynthesis</keyword>
<dbReference type="Gene3D" id="3.10.20.10">
    <property type="match status" value="1"/>
</dbReference>
<evidence type="ECO:0000313" key="4">
    <source>
        <dbReference type="Proteomes" id="UP001307608"/>
    </source>
</evidence>
<evidence type="ECO:0000256" key="2">
    <source>
        <dbReference type="ARBA" id="ARBA00023150"/>
    </source>
</evidence>
<dbReference type="SUPFAM" id="SSF53927">
    <property type="entry name" value="Cytidine deaminase-like"/>
    <property type="match status" value="1"/>
</dbReference>
<dbReference type="Pfam" id="PF02634">
    <property type="entry name" value="FdhD-NarQ"/>
    <property type="match status" value="1"/>
</dbReference>
<dbReference type="InterPro" id="IPR016193">
    <property type="entry name" value="Cytidine_deaminase-like"/>
</dbReference>
<dbReference type="PIRSF" id="PIRSF015626">
    <property type="entry name" value="FdhD"/>
    <property type="match status" value="1"/>
</dbReference>
<keyword evidence="4" id="KW-1185">Reference proteome</keyword>